<dbReference type="SUPFAM" id="SSF53335">
    <property type="entry name" value="S-adenosyl-L-methionine-dependent methyltransferases"/>
    <property type="match status" value="1"/>
</dbReference>
<proteinExistence type="predicted"/>
<protein>
    <recommendedName>
        <fullName evidence="1">Methyltransferase FkbM domain-containing protein</fullName>
    </recommendedName>
</protein>
<dbReference type="InterPro" id="IPR029063">
    <property type="entry name" value="SAM-dependent_MTases_sf"/>
</dbReference>
<dbReference type="Proteomes" id="UP000467249">
    <property type="component" value="Chromosome"/>
</dbReference>
<dbReference type="PANTHER" id="PTHR34203:SF15">
    <property type="entry name" value="SLL1173 PROTEIN"/>
    <property type="match status" value="1"/>
</dbReference>
<feature type="domain" description="Methyltransferase FkbM" evidence="1">
    <location>
        <begin position="111"/>
        <end position="235"/>
    </location>
</feature>
<evidence type="ECO:0000313" key="3">
    <source>
        <dbReference type="Proteomes" id="UP000467249"/>
    </source>
</evidence>
<name>A0A6N4W4X2_9MYCO</name>
<dbReference type="AlphaFoldDB" id="A0A6N4W4X2"/>
<dbReference type="EMBL" id="AP022620">
    <property type="protein sequence ID" value="BBZ76990.1"/>
    <property type="molecule type" value="Genomic_DNA"/>
</dbReference>
<dbReference type="InterPro" id="IPR006342">
    <property type="entry name" value="FkbM_mtfrase"/>
</dbReference>
<sequence>MPTLDSARQRGRRALVRSMRAVVDNDRIPLVAKQLFVMLAAGPYVEPRGGLLRLLGTDSDQTPIESAYGTKFTPDGDNSIVTFWLRFRDVYEPVLSEFLLRHLREGDVCVDAGANIGYFSALLAQRVGPGGKVIAIEAAPGTARLLRKNLQLNGVDAVVEVIEAACAPQRGEMTFYLHPTVDGCSRLTPPAKGDWDHRKGLEWIPVTVQADTLSALVGADADRVSFLKVDVEGAETALAPDIATGFTHPRLVVALEVRSEIEATLEPFRQHGFHIYDLHNDYRWIYQRKTPQITEAAYEDFYDCTSADILLSRQPLDVTH</sequence>
<accession>A0A6N4W4X2</accession>
<dbReference type="InterPro" id="IPR052514">
    <property type="entry name" value="SAM-dependent_MTase"/>
</dbReference>
<dbReference type="RefSeq" id="WP_163804370.1">
    <property type="nucleotide sequence ID" value="NZ_AP022620.1"/>
</dbReference>
<evidence type="ECO:0000313" key="2">
    <source>
        <dbReference type="EMBL" id="BBZ76990.1"/>
    </source>
</evidence>
<gene>
    <name evidence="2" type="ORF">MANY_23270</name>
</gene>
<keyword evidence="3" id="KW-1185">Reference proteome</keyword>
<organism evidence="2 3">
    <name type="scientific">Mycolicibacterium anyangense</name>
    <dbReference type="NCBI Taxonomy" id="1431246"/>
    <lineage>
        <taxon>Bacteria</taxon>
        <taxon>Bacillati</taxon>
        <taxon>Actinomycetota</taxon>
        <taxon>Actinomycetes</taxon>
        <taxon>Mycobacteriales</taxon>
        <taxon>Mycobacteriaceae</taxon>
        <taxon>Mycolicibacterium</taxon>
    </lineage>
</organism>
<evidence type="ECO:0000259" key="1">
    <source>
        <dbReference type="Pfam" id="PF05050"/>
    </source>
</evidence>
<dbReference type="PANTHER" id="PTHR34203">
    <property type="entry name" value="METHYLTRANSFERASE, FKBM FAMILY PROTEIN"/>
    <property type="match status" value="1"/>
</dbReference>
<dbReference type="Pfam" id="PF05050">
    <property type="entry name" value="Methyltransf_21"/>
    <property type="match status" value="1"/>
</dbReference>
<dbReference type="NCBIfam" id="TIGR01444">
    <property type="entry name" value="fkbM_fam"/>
    <property type="match status" value="1"/>
</dbReference>
<reference evidence="2 3" key="1">
    <citation type="journal article" date="2019" name="Emerg. Microbes Infect.">
        <title>Comprehensive subspecies identification of 175 nontuberculous mycobacteria species based on 7547 genomic profiles.</title>
        <authorList>
            <person name="Matsumoto Y."/>
            <person name="Kinjo T."/>
            <person name="Motooka D."/>
            <person name="Nabeya D."/>
            <person name="Jung N."/>
            <person name="Uechi K."/>
            <person name="Horii T."/>
            <person name="Iida T."/>
            <person name="Fujita J."/>
            <person name="Nakamura S."/>
        </authorList>
    </citation>
    <scope>NUCLEOTIDE SEQUENCE [LARGE SCALE GENOMIC DNA]</scope>
    <source>
        <strain evidence="2 3">JCM 30275</strain>
    </source>
</reference>
<dbReference type="KEGG" id="many:MANY_23270"/>
<dbReference type="Gene3D" id="3.40.50.150">
    <property type="entry name" value="Vaccinia Virus protein VP39"/>
    <property type="match status" value="1"/>
</dbReference>